<name>A0AAJ2YZY1_WEICO</name>
<keyword evidence="1" id="KW-0812">Transmembrane</keyword>
<evidence type="ECO:0000256" key="1">
    <source>
        <dbReference type="SAM" id="Phobius"/>
    </source>
</evidence>
<feature type="transmembrane region" description="Helical" evidence="1">
    <location>
        <begin position="17"/>
        <end position="36"/>
    </location>
</feature>
<feature type="transmembrane region" description="Helical" evidence="1">
    <location>
        <begin position="150"/>
        <end position="168"/>
    </location>
</feature>
<feature type="transmembrane region" description="Helical" evidence="1">
    <location>
        <begin position="124"/>
        <end position="144"/>
    </location>
</feature>
<dbReference type="Proteomes" id="UP000719917">
    <property type="component" value="Unassembled WGS sequence"/>
</dbReference>
<proteinExistence type="predicted"/>
<sequence length="228" mass="25746">MISKVAAIEFVKHRKGLLPAVLTSYLVVTFLLSFYLPHLAQRGQLVVLVKLFAGTFIPLLMSISIIQTVQPDRVAGNFMLTTHLTNPYFDWGEMQVVTHWVIHSVLAVTSYSILSHLTHVTINWLPLVLILNLLMVAQITYLLSRNLNSALAYLVVVAATMFALIAETPLFDHTMFFMPMTWLIRYSYMMFLSINRGSALITIMILFISVNAILISVNYLVSKIKPLS</sequence>
<dbReference type="RefSeq" id="WP_135798352.1">
    <property type="nucleotide sequence ID" value="NZ_CP027565.1"/>
</dbReference>
<keyword evidence="1" id="KW-0472">Membrane</keyword>
<dbReference type="AlphaFoldDB" id="A0AAJ2YZY1"/>
<reference evidence="2" key="1">
    <citation type="submission" date="2020-01" db="EMBL/GenBank/DDBJ databases">
        <title>First Reported Case and Whole Genome of Weissella confusa in an Equid.</title>
        <authorList>
            <person name="Little S.V."/>
            <person name="Lawhon S.D."/>
        </authorList>
    </citation>
    <scope>NUCLEOTIDE SEQUENCE</scope>
    <source>
        <strain evidence="2">718955</strain>
    </source>
</reference>
<evidence type="ECO:0000313" key="2">
    <source>
        <dbReference type="EMBL" id="NBA12582.1"/>
    </source>
</evidence>
<accession>A0AAJ2YZY1</accession>
<dbReference type="EMBL" id="JAAAMQ010000042">
    <property type="protein sequence ID" value="NBA12582.1"/>
    <property type="molecule type" value="Genomic_DNA"/>
</dbReference>
<feature type="transmembrane region" description="Helical" evidence="1">
    <location>
        <begin position="200"/>
        <end position="221"/>
    </location>
</feature>
<keyword evidence="1" id="KW-1133">Transmembrane helix</keyword>
<protein>
    <submittedName>
        <fullName evidence="2">Uncharacterized protein</fullName>
    </submittedName>
</protein>
<gene>
    <name evidence="2" type="ORF">GTU77_10375</name>
</gene>
<comment type="caution">
    <text evidence="2">The sequence shown here is derived from an EMBL/GenBank/DDBJ whole genome shotgun (WGS) entry which is preliminary data.</text>
</comment>
<organism evidence="2 3">
    <name type="scientific">Weissella confusa</name>
    <name type="common">Lactobacillus confusus</name>
    <dbReference type="NCBI Taxonomy" id="1583"/>
    <lineage>
        <taxon>Bacteria</taxon>
        <taxon>Bacillati</taxon>
        <taxon>Bacillota</taxon>
        <taxon>Bacilli</taxon>
        <taxon>Lactobacillales</taxon>
        <taxon>Lactobacillaceae</taxon>
        <taxon>Weissella</taxon>
    </lineage>
</organism>
<evidence type="ECO:0000313" key="3">
    <source>
        <dbReference type="Proteomes" id="UP000719917"/>
    </source>
</evidence>
<feature type="transmembrane region" description="Helical" evidence="1">
    <location>
        <begin position="48"/>
        <end position="69"/>
    </location>
</feature>